<comment type="caution">
    <text evidence="4">The sequence shown here is derived from an EMBL/GenBank/DDBJ whole genome shotgun (WGS) entry which is preliminary data.</text>
</comment>
<gene>
    <name evidence="4" type="ORF">PXH69_34110</name>
</gene>
<evidence type="ECO:0000313" key="5">
    <source>
        <dbReference type="Proteomes" id="UP001217325"/>
    </source>
</evidence>
<dbReference type="RefSeq" id="WP_275233139.1">
    <property type="nucleotide sequence ID" value="NZ_JARDXE010000041.1"/>
</dbReference>
<name>A0AAW6M0N1_RHOSG</name>
<dbReference type="EMBL" id="JARDXE010000041">
    <property type="protein sequence ID" value="MDE8650000.1"/>
    <property type="molecule type" value="Genomic_DNA"/>
</dbReference>
<dbReference type="PANTHER" id="PTHR35149:SF1">
    <property type="entry name" value="DUF5655 DOMAIN-CONTAINING PROTEIN"/>
    <property type="match status" value="1"/>
</dbReference>
<dbReference type="AlphaFoldDB" id="A0AAW6M0N1"/>
<feature type="domain" description="GmrSD restriction endonucleases C-terminal" evidence="2">
    <location>
        <begin position="443"/>
        <end position="584"/>
    </location>
</feature>
<organism evidence="4 5">
    <name type="scientific">Rhodococcus qingshengii</name>
    <dbReference type="NCBI Taxonomy" id="334542"/>
    <lineage>
        <taxon>Bacteria</taxon>
        <taxon>Bacillati</taxon>
        <taxon>Actinomycetota</taxon>
        <taxon>Actinomycetes</taxon>
        <taxon>Mycobacteriales</taxon>
        <taxon>Nocardiaceae</taxon>
        <taxon>Rhodococcus</taxon>
        <taxon>Rhodococcus erythropolis group</taxon>
    </lineage>
</organism>
<dbReference type="InterPro" id="IPR011089">
    <property type="entry name" value="GmrSD_C"/>
</dbReference>
<dbReference type="InterPro" id="IPR036217">
    <property type="entry name" value="MethylDNA_cys_MeTrfase_DNAb"/>
</dbReference>
<evidence type="ECO:0000313" key="4">
    <source>
        <dbReference type="EMBL" id="MDE8650000.1"/>
    </source>
</evidence>
<dbReference type="Pfam" id="PF18755">
    <property type="entry name" value="RAMA"/>
    <property type="match status" value="1"/>
</dbReference>
<sequence>METTVLTPQQVFFLPQHLMVPLFQRPYVWEEMDQWQPLWRDIARLAELRYRDPYSGAQHFLGAVVLQAYDVAHGSTPTKNVIDGQQRLTSLQLLIDATAAVLSELGVDSLARQLDDLTHNRSYDAAVEPTLKLLHTNRDRDAFVEVMNAEPPVDYADLTHSGSLIVGAHRYFCQTVAGWLADSDGEVDQARAGALVHVLSKGLQIVVIDLKAQENSQEIFETLNARGTPLTAADLIKNFVFQRLEAEGVDTAKAYAEDWPFETAFWEADVSVGRVTMSRGSLFLGQWLAARLGEEISPKQTFSRFKHHVDYEANTKMSDLLATIKTQARMYQQWTLGAADTSRILSVPERAVYRMQCAGMELLKPVLIWVHDPALDIPQGVADKVIGYFESWVIRRQLLRLTTAQLGAVVSDVIHTHRTAPPAELGQRVSAHLARLSVASTYWPGDEELRGHLRTEQVYRRFQRPRLRMYLEAIEDSLRARHGYPAMPRQNNPIEHVLPQKWQTHWPVSGLEAEVARSEHVHRLGNLTLLSKSLNSSVSNGPWTGEKGKRSRIVEHDVFLINRSFLDAQSWDENAVDARTESMIGALLITWPVPDGHTGKIDDPDIKSQTWVEIKHLVAAGILEPGTVIRPKGASDVVARITDQAHIEIGGQIFESPSAAARHVREGRHTNGWRYWQLDDGRSLFDVRAEFRGDQADNQAGFDWSPLHQILEQLPEGRWTSYGELADAIGTAPQPLGNHIVNCRHCVNGWRVLTFDGRIAPAFRWNDSDDDRDPVDVLQHEGIAFAKGKAAAERQLGSEDLAALAQARTV</sequence>
<dbReference type="PANTHER" id="PTHR35149">
    <property type="entry name" value="SLL5132 PROTEIN"/>
    <property type="match status" value="1"/>
</dbReference>
<dbReference type="Proteomes" id="UP001217325">
    <property type="component" value="Unassembled WGS sequence"/>
</dbReference>
<dbReference type="Gene3D" id="1.10.10.10">
    <property type="entry name" value="Winged helix-like DNA-binding domain superfamily/Winged helix DNA-binding domain"/>
    <property type="match status" value="1"/>
</dbReference>
<proteinExistence type="predicted"/>
<evidence type="ECO:0000259" key="1">
    <source>
        <dbReference type="Pfam" id="PF03235"/>
    </source>
</evidence>
<evidence type="ECO:0000259" key="3">
    <source>
        <dbReference type="Pfam" id="PF18755"/>
    </source>
</evidence>
<dbReference type="InterPro" id="IPR004919">
    <property type="entry name" value="GmrSD_N"/>
</dbReference>
<dbReference type="SUPFAM" id="SSF46767">
    <property type="entry name" value="Methylated DNA-protein cysteine methyltransferase, C-terminal domain"/>
    <property type="match status" value="1"/>
</dbReference>
<accession>A0AAW6M0N1</accession>
<dbReference type="InterPro" id="IPR036388">
    <property type="entry name" value="WH-like_DNA-bd_sf"/>
</dbReference>
<reference evidence="4" key="1">
    <citation type="submission" date="2023-02" db="EMBL/GenBank/DDBJ databases">
        <title>A novel hydrolase synthesized by Rhodococcus erythropolis HQ is responsible for the detoxification of Zearalenone.</title>
        <authorList>
            <person name="Hu J."/>
            <person name="Xu J."/>
        </authorList>
    </citation>
    <scope>NUCLEOTIDE SEQUENCE</scope>
    <source>
        <strain evidence="4">HQ</strain>
    </source>
</reference>
<feature type="domain" description="RAMA" evidence="3">
    <location>
        <begin position="611"/>
        <end position="694"/>
    </location>
</feature>
<evidence type="ECO:0000259" key="2">
    <source>
        <dbReference type="Pfam" id="PF07510"/>
    </source>
</evidence>
<dbReference type="InterPro" id="IPR040843">
    <property type="entry name" value="RAMA"/>
</dbReference>
<feature type="domain" description="GmrSD restriction endonucleases N-terminal" evidence="1">
    <location>
        <begin position="18"/>
        <end position="241"/>
    </location>
</feature>
<dbReference type="Pfam" id="PF03235">
    <property type="entry name" value="GmrSD_N"/>
    <property type="match status" value="1"/>
</dbReference>
<dbReference type="Pfam" id="PF07510">
    <property type="entry name" value="GmrSD_C"/>
    <property type="match status" value="1"/>
</dbReference>
<protein>
    <submittedName>
        <fullName evidence="4">DUF262 domain-containing protein</fullName>
    </submittedName>
</protein>